<dbReference type="EC" id="7.2.2.8" evidence="3"/>
<evidence type="ECO:0000256" key="16">
    <source>
        <dbReference type="ARBA" id="ARBA00023065"/>
    </source>
</evidence>
<keyword evidence="11 18" id="KW-0067">ATP-binding</keyword>
<dbReference type="SUPFAM" id="SSF55008">
    <property type="entry name" value="HMA, heavy metal-associated domain"/>
    <property type="match status" value="2"/>
</dbReference>
<dbReference type="InterPro" id="IPR023299">
    <property type="entry name" value="ATPase_P-typ_cyto_dom_N"/>
</dbReference>
<evidence type="ECO:0000256" key="9">
    <source>
        <dbReference type="ARBA" id="ARBA00022741"/>
    </source>
</evidence>
<dbReference type="GO" id="GO:0005886">
    <property type="term" value="C:plasma membrane"/>
    <property type="evidence" value="ECO:0007669"/>
    <property type="project" value="UniProtKB-SubCell"/>
</dbReference>
<dbReference type="NCBIfam" id="TIGR01525">
    <property type="entry name" value="ATPase-IB_hvy"/>
    <property type="match status" value="1"/>
</dbReference>
<keyword evidence="17 18" id="KW-0472">Membrane</keyword>
<dbReference type="PANTHER" id="PTHR43520:SF8">
    <property type="entry name" value="P-TYPE CU(+) TRANSPORTER"/>
    <property type="match status" value="1"/>
</dbReference>
<feature type="transmembrane region" description="Helical" evidence="18">
    <location>
        <begin position="201"/>
        <end position="219"/>
    </location>
</feature>
<evidence type="ECO:0000256" key="5">
    <source>
        <dbReference type="ARBA" id="ARBA00022475"/>
    </source>
</evidence>
<feature type="transmembrane region" description="Helical" evidence="18">
    <location>
        <begin position="240"/>
        <end position="264"/>
    </location>
</feature>
<organism evidence="20 21">
    <name type="scientific">Desulfacinum hydrothermale DSM 13146</name>
    <dbReference type="NCBI Taxonomy" id="1121390"/>
    <lineage>
        <taxon>Bacteria</taxon>
        <taxon>Pseudomonadati</taxon>
        <taxon>Thermodesulfobacteriota</taxon>
        <taxon>Syntrophobacteria</taxon>
        <taxon>Syntrophobacterales</taxon>
        <taxon>Syntrophobacteraceae</taxon>
        <taxon>Desulfacinum</taxon>
    </lineage>
</organism>
<evidence type="ECO:0000256" key="13">
    <source>
        <dbReference type="ARBA" id="ARBA00022967"/>
    </source>
</evidence>
<keyword evidence="12" id="KW-0460">Magnesium</keyword>
<evidence type="ECO:0000256" key="7">
    <source>
        <dbReference type="ARBA" id="ARBA00022723"/>
    </source>
</evidence>
<dbReference type="InterPro" id="IPR017969">
    <property type="entry name" value="Heavy-metal-associated_CS"/>
</dbReference>
<dbReference type="STRING" id="1121390.SAMN02746041_01010"/>
<protein>
    <recommendedName>
        <fullName evidence="3">P-type Cu(+) transporter</fullName>
        <ecNumber evidence="3">7.2.2.8</ecNumber>
    </recommendedName>
</protein>
<comment type="similarity">
    <text evidence="2 18">Belongs to the cation transport ATPase (P-type) (TC 3.A.3) family. Type IB subfamily.</text>
</comment>
<feature type="domain" description="HMA" evidence="19">
    <location>
        <begin position="5"/>
        <end position="71"/>
    </location>
</feature>
<evidence type="ECO:0000256" key="2">
    <source>
        <dbReference type="ARBA" id="ARBA00006024"/>
    </source>
</evidence>
<accession>A0A1W1XA76</accession>
<dbReference type="PRINTS" id="PR00119">
    <property type="entry name" value="CATATPASE"/>
</dbReference>
<gene>
    <name evidence="20" type="ORF">SAMN02746041_01010</name>
</gene>
<evidence type="ECO:0000256" key="3">
    <source>
        <dbReference type="ARBA" id="ARBA00012517"/>
    </source>
</evidence>
<evidence type="ECO:0000256" key="17">
    <source>
        <dbReference type="ARBA" id="ARBA00023136"/>
    </source>
</evidence>
<evidence type="ECO:0000256" key="14">
    <source>
        <dbReference type="ARBA" id="ARBA00022989"/>
    </source>
</evidence>
<keyword evidence="21" id="KW-1185">Reference proteome</keyword>
<keyword evidence="6 18" id="KW-0812">Transmembrane</keyword>
<feature type="transmembrane region" description="Helical" evidence="18">
    <location>
        <begin position="451"/>
        <end position="473"/>
    </location>
</feature>
<dbReference type="FunFam" id="3.30.70.100:FF:000005">
    <property type="entry name" value="Copper-exporting P-type ATPase A"/>
    <property type="match status" value="2"/>
</dbReference>
<evidence type="ECO:0000259" key="19">
    <source>
        <dbReference type="PROSITE" id="PS50846"/>
    </source>
</evidence>
<dbReference type="GO" id="GO:0060003">
    <property type="term" value="P:copper ion export"/>
    <property type="evidence" value="ECO:0007669"/>
    <property type="project" value="UniProtKB-ARBA"/>
</dbReference>
<keyword evidence="7 18" id="KW-0479">Metal-binding</keyword>
<dbReference type="PRINTS" id="PR00943">
    <property type="entry name" value="CUATPASE"/>
</dbReference>
<keyword evidence="14 18" id="KW-1133">Transmembrane helix</keyword>
<dbReference type="SFLD" id="SFLDG00002">
    <property type="entry name" value="C1.7:_P-type_atpase_like"/>
    <property type="match status" value="1"/>
</dbReference>
<dbReference type="GO" id="GO:0043682">
    <property type="term" value="F:P-type divalent copper transporter activity"/>
    <property type="evidence" value="ECO:0007669"/>
    <property type="project" value="TreeGrafter"/>
</dbReference>
<evidence type="ECO:0000256" key="11">
    <source>
        <dbReference type="ARBA" id="ARBA00022840"/>
    </source>
</evidence>
<feature type="transmembrane region" description="Helical" evidence="18">
    <location>
        <begin position="423"/>
        <end position="445"/>
    </location>
</feature>
<dbReference type="InterPro" id="IPR018303">
    <property type="entry name" value="ATPase_P-typ_P_site"/>
</dbReference>
<feature type="transmembrane region" description="Helical" evidence="18">
    <location>
        <begin position="767"/>
        <end position="789"/>
    </location>
</feature>
<dbReference type="AlphaFoldDB" id="A0A1W1XA76"/>
<dbReference type="PROSITE" id="PS50846">
    <property type="entry name" value="HMA_2"/>
    <property type="match status" value="2"/>
</dbReference>
<dbReference type="OrthoDB" id="9763278at2"/>
<comment type="subcellular location">
    <subcellularLocation>
        <location evidence="1">Cell membrane</location>
        <topology evidence="1">Multi-pass membrane protein</topology>
    </subcellularLocation>
</comment>
<evidence type="ECO:0000256" key="1">
    <source>
        <dbReference type="ARBA" id="ARBA00004651"/>
    </source>
</evidence>
<proteinExistence type="inferred from homology"/>
<dbReference type="GO" id="GO:0055070">
    <property type="term" value="P:copper ion homeostasis"/>
    <property type="evidence" value="ECO:0007669"/>
    <property type="project" value="TreeGrafter"/>
</dbReference>
<name>A0A1W1XA76_9BACT</name>
<dbReference type="InterPro" id="IPR023298">
    <property type="entry name" value="ATPase_P-typ_TM_dom_sf"/>
</dbReference>
<dbReference type="Pfam" id="PF00403">
    <property type="entry name" value="HMA"/>
    <property type="match status" value="2"/>
</dbReference>
<dbReference type="GO" id="GO:0005524">
    <property type="term" value="F:ATP binding"/>
    <property type="evidence" value="ECO:0007669"/>
    <property type="project" value="UniProtKB-UniRule"/>
</dbReference>
<dbReference type="InterPro" id="IPR059000">
    <property type="entry name" value="ATPase_P-type_domA"/>
</dbReference>
<dbReference type="SUPFAM" id="SSF81665">
    <property type="entry name" value="Calcium ATPase, transmembrane domain M"/>
    <property type="match status" value="1"/>
</dbReference>
<reference evidence="20 21" key="1">
    <citation type="submission" date="2017-04" db="EMBL/GenBank/DDBJ databases">
        <authorList>
            <person name="Afonso C.L."/>
            <person name="Miller P.J."/>
            <person name="Scott M.A."/>
            <person name="Spackman E."/>
            <person name="Goraichik I."/>
            <person name="Dimitrov K.M."/>
            <person name="Suarez D.L."/>
            <person name="Swayne D.E."/>
        </authorList>
    </citation>
    <scope>NUCLEOTIDE SEQUENCE [LARGE SCALE GENOMIC DNA]</scope>
    <source>
        <strain evidence="20 21">DSM 13146</strain>
    </source>
</reference>
<dbReference type="CDD" id="cd00371">
    <property type="entry name" value="HMA"/>
    <property type="match status" value="2"/>
</dbReference>
<keyword evidence="8" id="KW-0677">Repeat</keyword>
<dbReference type="SFLD" id="SFLDS00003">
    <property type="entry name" value="Haloacid_Dehalogenase"/>
    <property type="match status" value="1"/>
</dbReference>
<dbReference type="Gene3D" id="3.40.1110.10">
    <property type="entry name" value="Calcium-transporting ATPase, cytoplasmic domain N"/>
    <property type="match status" value="1"/>
</dbReference>
<feature type="domain" description="HMA" evidence="19">
    <location>
        <begin position="80"/>
        <end position="146"/>
    </location>
</feature>
<dbReference type="InterPro" id="IPR044492">
    <property type="entry name" value="P_typ_ATPase_HD_dom"/>
</dbReference>
<dbReference type="EMBL" id="FWXF01000004">
    <property type="protein sequence ID" value="SMC20789.1"/>
    <property type="molecule type" value="Genomic_DNA"/>
</dbReference>
<evidence type="ECO:0000256" key="8">
    <source>
        <dbReference type="ARBA" id="ARBA00022737"/>
    </source>
</evidence>
<dbReference type="InterPro" id="IPR008250">
    <property type="entry name" value="ATPase_P-typ_transduc_dom_A_sf"/>
</dbReference>
<dbReference type="PROSITE" id="PS01047">
    <property type="entry name" value="HMA_1"/>
    <property type="match status" value="2"/>
</dbReference>
<dbReference type="InterPro" id="IPR001757">
    <property type="entry name" value="P_typ_ATPase"/>
</dbReference>
<dbReference type="PANTHER" id="PTHR43520">
    <property type="entry name" value="ATP7, ISOFORM B"/>
    <property type="match status" value="1"/>
</dbReference>
<dbReference type="GO" id="GO:0140581">
    <property type="term" value="F:P-type monovalent copper transporter activity"/>
    <property type="evidence" value="ECO:0007669"/>
    <property type="project" value="UniProtKB-EC"/>
</dbReference>
<keyword evidence="13" id="KW-1278">Translocase</keyword>
<feature type="transmembrane region" description="Helical" evidence="18">
    <location>
        <begin position="270"/>
        <end position="289"/>
    </location>
</feature>
<dbReference type="SFLD" id="SFLDF00027">
    <property type="entry name" value="p-type_atpase"/>
    <property type="match status" value="1"/>
</dbReference>
<dbReference type="Gene3D" id="3.30.70.100">
    <property type="match status" value="2"/>
</dbReference>
<dbReference type="FunFam" id="2.70.150.10:FF:000020">
    <property type="entry name" value="Copper-exporting P-type ATPase A"/>
    <property type="match status" value="1"/>
</dbReference>
<dbReference type="Gene3D" id="2.70.150.10">
    <property type="entry name" value="Calcium-transporting ATPase, cytoplasmic transduction domain A"/>
    <property type="match status" value="1"/>
</dbReference>
<dbReference type="Pfam" id="PF00122">
    <property type="entry name" value="E1-E2_ATPase"/>
    <property type="match status" value="1"/>
</dbReference>
<keyword evidence="15" id="KW-0186">Copper</keyword>
<evidence type="ECO:0000256" key="18">
    <source>
        <dbReference type="RuleBase" id="RU362081"/>
    </source>
</evidence>
<dbReference type="NCBIfam" id="TIGR00003">
    <property type="entry name" value="copper ion binding protein"/>
    <property type="match status" value="2"/>
</dbReference>
<dbReference type="PRINTS" id="PR00942">
    <property type="entry name" value="CUATPASEI"/>
</dbReference>
<feature type="transmembrane region" description="Helical" evidence="18">
    <location>
        <begin position="795"/>
        <end position="816"/>
    </location>
</feature>
<dbReference type="GO" id="GO:0016887">
    <property type="term" value="F:ATP hydrolysis activity"/>
    <property type="evidence" value="ECO:0007669"/>
    <property type="project" value="InterPro"/>
</dbReference>
<dbReference type="NCBIfam" id="TIGR01494">
    <property type="entry name" value="ATPase_P-type"/>
    <property type="match status" value="1"/>
</dbReference>
<dbReference type="CDD" id="cd02094">
    <property type="entry name" value="P-type_ATPase_Cu-like"/>
    <property type="match status" value="1"/>
</dbReference>
<dbReference type="InterPro" id="IPR006122">
    <property type="entry name" value="HMA_Cu_ion-bd"/>
</dbReference>
<sequence length="832" mass="87746">MADLSKETLPIQGMTCAACVRRVEKGLEGLEGVRSASVNLATGQATVEFDPAVVDGADLRQAVRDLGYETPDPAPDSGTRTTLLSVGGMTCAACVRRVEKTLQALEGVQDVSVNLASGKAVVVHRDGVVSLDDFQRALEEAGYQFLGVAGDRTREDPLQAAREAELTDLKRRVMVGAVLSVSAMVLTMAPGLAGLRGLDPFTRHLLLMVLTAPAVFWVGSRFYRGAWKALRQKTSDMNTLVALGATSAYLYSAAATLVPSFFASPGTAPHVYFDGAAMIVTLVLLGRFLEARARGKTSQAIARLMDLRPATARVVRDGGELELPVEAVVPGDEVVVRPGERIPVDGEVMEGQTSVDESMLTGESMPVDKSAGDTVHAGTVNGFGALRIKTLRVGTDTSLARIIRLVEEAQGSKAPIQRLADRVASVFVPIVCGIAVVTFGVRAFLVPGADLGTAVLNFVSVLIIACPCAMGLATPTAVMVGTGLGAESGVLIKSGESLERAHKLDTVLFDKTGTLTRGQPRVTDVLPAEGVTQEELLRVAGSLESASEHPLGRAVVERAQALPVQLDPVADFLALSGLGAQGLVAGTPVVVGNRRLLSQRGVDLSAWEASAQALLDQGKTVVHVMAGDRVLGMIALRDEPRPGAAQVVRALKEMGLRLGMITGDNRVTAQAIARLVGVDQVHAEVLPERKAEVVRSEQQAGHTVAMVGDGINDAPALAAADIGMAMGQGSDVALEAGHIALMRNDLGLVVQAMRLSRLTVRVIRQNLFWAFFYNSAGIPVAAGVLYPFFGVLLNPMFAAAAMAMSSVSVVTNALRLRRLWAKERRKIAFPPE</sequence>
<dbReference type="GO" id="GO:0005507">
    <property type="term" value="F:copper ion binding"/>
    <property type="evidence" value="ECO:0007669"/>
    <property type="project" value="InterPro"/>
</dbReference>
<dbReference type="RefSeq" id="WP_084056785.1">
    <property type="nucleotide sequence ID" value="NZ_FWXF01000004.1"/>
</dbReference>
<dbReference type="PROSITE" id="PS00154">
    <property type="entry name" value="ATPASE_E1_E2"/>
    <property type="match status" value="1"/>
</dbReference>
<dbReference type="Gene3D" id="3.40.50.1000">
    <property type="entry name" value="HAD superfamily/HAD-like"/>
    <property type="match status" value="1"/>
</dbReference>
<keyword evidence="5 18" id="KW-1003">Cell membrane</keyword>
<dbReference type="InterPro" id="IPR027256">
    <property type="entry name" value="P-typ_ATPase_IB"/>
</dbReference>
<keyword evidence="9 18" id="KW-0547">Nucleotide-binding</keyword>
<dbReference type="InterPro" id="IPR036163">
    <property type="entry name" value="HMA_dom_sf"/>
</dbReference>
<keyword evidence="10" id="KW-0187">Copper transport</keyword>
<evidence type="ECO:0000256" key="12">
    <source>
        <dbReference type="ARBA" id="ARBA00022842"/>
    </source>
</evidence>
<dbReference type="InterPro" id="IPR023214">
    <property type="entry name" value="HAD_sf"/>
</dbReference>
<feature type="transmembrane region" description="Helical" evidence="18">
    <location>
        <begin position="173"/>
        <end position="195"/>
    </location>
</feature>
<keyword evidence="16" id="KW-0406">Ion transport</keyword>
<keyword evidence="4" id="KW-0813">Transport</keyword>
<dbReference type="NCBIfam" id="TIGR01511">
    <property type="entry name" value="ATPase-IB1_Cu"/>
    <property type="match status" value="1"/>
</dbReference>
<dbReference type="SUPFAM" id="SSF81653">
    <property type="entry name" value="Calcium ATPase, transduction domain A"/>
    <property type="match status" value="1"/>
</dbReference>
<dbReference type="InterPro" id="IPR006121">
    <property type="entry name" value="HMA_dom"/>
</dbReference>
<dbReference type="InterPro" id="IPR036412">
    <property type="entry name" value="HAD-like_sf"/>
</dbReference>
<evidence type="ECO:0000256" key="4">
    <source>
        <dbReference type="ARBA" id="ARBA00022448"/>
    </source>
</evidence>
<evidence type="ECO:0000256" key="6">
    <source>
        <dbReference type="ARBA" id="ARBA00022692"/>
    </source>
</evidence>
<evidence type="ECO:0000256" key="15">
    <source>
        <dbReference type="ARBA" id="ARBA00023008"/>
    </source>
</evidence>
<evidence type="ECO:0000313" key="21">
    <source>
        <dbReference type="Proteomes" id="UP000192783"/>
    </source>
</evidence>
<evidence type="ECO:0000256" key="10">
    <source>
        <dbReference type="ARBA" id="ARBA00022796"/>
    </source>
</evidence>
<dbReference type="SUPFAM" id="SSF56784">
    <property type="entry name" value="HAD-like"/>
    <property type="match status" value="1"/>
</dbReference>
<dbReference type="Pfam" id="PF00702">
    <property type="entry name" value="Hydrolase"/>
    <property type="match status" value="1"/>
</dbReference>
<dbReference type="Proteomes" id="UP000192783">
    <property type="component" value="Unassembled WGS sequence"/>
</dbReference>
<evidence type="ECO:0000313" key="20">
    <source>
        <dbReference type="EMBL" id="SMC20789.1"/>
    </source>
</evidence>